<evidence type="ECO:0000313" key="1">
    <source>
        <dbReference type="EMBL" id="RXH53862.1"/>
    </source>
</evidence>
<sequence length="47" mass="5145">MCLHLFLERLVSSVVMMKDAHFQEYSGSILACVVGKAVGLRPKPAVL</sequence>
<accession>A0A4Q0SU58</accession>
<reference evidence="2" key="2">
    <citation type="submission" date="2019-02" db="EMBL/GenBank/DDBJ databases">
        <title>Granulicella sibirica sp. nov., a psychrotolerant acidobacterium isolated from an organic soil layer in forested tundra, West Siberia.</title>
        <authorList>
            <person name="Oshkin I.Y."/>
            <person name="Kulichevskaya I.S."/>
            <person name="Rijpstra W.I.C."/>
            <person name="Sinninghe Damste J.S."/>
            <person name="Rakitin A.L."/>
            <person name="Ravin N.V."/>
            <person name="Dedysh S.N."/>
        </authorList>
    </citation>
    <scope>NUCLEOTIDE SEQUENCE [LARGE SCALE GENOMIC DNA]</scope>
    <source>
        <strain evidence="2">AF10</strain>
    </source>
</reference>
<keyword evidence="2" id="KW-1185">Reference proteome</keyword>
<proteinExistence type="predicted"/>
<dbReference type="Proteomes" id="UP000289437">
    <property type="component" value="Unassembled WGS sequence"/>
</dbReference>
<dbReference type="AlphaFoldDB" id="A0A4Q0SU58"/>
<dbReference type="EMBL" id="RDSM01000007">
    <property type="protein sequence ID" value="RXH53862.1"/>
    <property type="molecule type" value="Genomic_DNA"/>
</dbReference>
<name>A0A4Q0SU58_9BACT</name>
<evidence type="ECO:0000313" key="2">
    <source>
        <dbReference type="Proteomes" id="UP000289437"/>
    </source>
</evidence>
<comment type="caution">
    <text evidence="1">The sequence shown here is derived from an EMBL/GenBank/DDBJ whole genome shotgun (WGS) entry which is preliminary data.</text>
</comment>
<protein>
    <submittedName>
        <fullName evidence="1">Uncharacterized protein</fullName>
    </submittedName>
</protein>
<organism evidence="1 2">
    <name type="scientific">Granulicella sibirica</name>
    <dbReference type="NCBI Taxonomy" id="2479048"/>
    <lineage>
        <taxon>Bacteria</taxon>
        <taxon>Pseudomonadati</taxon>
        <taxon>Acidobacteriota</taxon>
        <taxon>Terriglobia</taxon>
        <taxon>Terriglobales</taxon>
        <taxon>Acidobacteriaceae</taxon>
        <taxon>Granulicella</taxon>
    </lineage>
</organism>
<reference evidence="1 2" key="1">
    <citation type="submission" date="2018-11" db="EMBL/GenBank/DDBJ databases">
        <authorList>
            <person name="Mardanov A.V."/>
            <person name="Ravin N.V."/>
            <person name="Dedysh S.N."/>
        </authorList>
    </citation>
    <scope>NUCLEOTIDE SEQUENCE [LARGE SCALE GENOMIC DNA]</scope>
    <source>
        <strain evidence="1 2">AF10</strain>
    </source>
</reference>
<gene>
    <name evidence="1" type="ORF">GRAN_5200</name>
</gene>